<dbReference type="InParanoid" id="S8DNN8"/>
<dbReference type="EMBL" id="KE504317">
    <property type="protein sequence ID" value="EPS92948.1"/>
    <property type="molecule type" value="Genomic_DNA"/>
</dbReference>
<keyword evidence="3" id="KW-1185">Reference proteome</keyword>
<accession>S8DNN8</accession>
<dbReference type="Proteomes" id="UP000015241">
    <property type="component" value="Unassembled WGS sequence"/>
</dbReference>
<dbReference type="HOGENOM" id="CLU_1372245_0_0_1"/>
<protein>
    <submittedName>
        <fullName evidence="2">Uncharacterized protein</fullName>
    </submittedName>
</protein>
<name>S8DNN8_FOMSC</name>
<organism evidence="2 3">
    <name type="scientific">Fomitopsis schrenkii</name>
    <name type="common">Brown rot fungus</name>
    <dbReference type="NCBI Taxonomy" id="2126942"/>
    <lineage>
        <taxon>Eukaryota</taxon>
        <taxon>Fungi</taxon>
        <taxon>Dikarya</taxon>
        <taxon>Basidiomycota</taxon>
        <taxon>Agaricomycotina</taxon>
        <taxon>Agaricomycetes</taxon>
        <taxon>Polyporales</taxon>
        <taxon>Fomitopsis</taxon>
    </lineage>
</organism>
<evidence type="ECO:0000313" key="2">
    <source>
        <dbReference type="EMBL" id="EPS92948.1"/>
    </source>
</evidence>
<feature type="compositionally biased region" description="Polar residues" evidence="1">
    <location>
        <begin position="7"/>
        <end position="23"/>
    </location>
</feature>
<feature type="region of interest" description="Disordered" evidence="1">
    <location>
        <begin position="1"/>
        <end position="23"/>
    </location>
</feature>
<evidence type="ECO:0000256" key="1">
    <source>
        <dbReference type="SAM" id="MobiDB-lite"/>
    </source>
</evidence>
<dbReference type="AlphaFoldDB" id="S8DNN8"/>
<evidence type="ECO:0000313" key="3">
    <source>
        <dbReference type="Proteomes" id="UP000015241"/>
    </source>
</evidence>
<reference evidence="2 3" key="1">
    <citation type="journal article" date="2012" name="Science">
        <title>The Paleozoic origin of enzymatic lignin decomposition reconstructed from 31 fungal genomes.</title>
        <authorList>
            <person name="Floudas D."/>
            <person name="Binder M."/>
            <person name="Riley R."/>
            <person name="Barry K."/>
            <person name="Blanchette R.A."/>
            <person name="Henrissat B."/>
            <person name="Martinez A.T."/>
            <person name="Otillar R."/>
            <person name="Spatafora J.W."/>
            <person name="Yadav J.S."/>
            <person name="Aerts A."/>
            <person name="Benoit I."/>
            <person name="Boyd A."/>
            <person name="Carlson A."/>
            <person name="Copeland A."/>
            <person name="Coutinho P.M."/>
            <person name="de Vries R.P."/>
            <person name="Ferreira P."/>
            <person name="Findley K."/>
            <person name="Foster B."/>
            <person name="Gaskell J."/>
            <person name="Glotzer D."/>
            <person name="Gorecki P."/>
            <person name="Heitman J."/>
            <person name="Hesse C."/>
            <person name="Hori C."/>
            <person name="Igarashi K."/>
            <person name="Jurgens J.A."/>
            <person name="Kallen N."/>
            <person name="Kersten P."/>
            <person name="Kohler A."/>
            <person name="Kuees U."/>
            <person name="Kumar T.K.A."/>
            <person name="Kuo A."/>
            <person name="LaButti K."/>
            <person name="Larrondo L.F."/>
            <person name="Lindquist E."/>
            <person name="Ling A."/>
            <person name="Lombard V."/>
            <person name="Lucas S."/>
            <person name="Lundell T."/>
            <person name="Martin R."/>
            <person name="McLaughlin D.J."/>
            <person name="Morgenstern I."/>
            <person name="Morin E."/>
            <person name="Murat C."/>
            <person name="Nagy L.G."/>
            <person name="Nolan M."/>
            <person name="Ohm R.A."/>
            <person name="Patyshakuliyeva A."/>
            <person name="Rokas A."/>
            <person name="Ruiz-Duenas F.J."/>
            <person name="Sabat G."/>
            <person name="Salamov A."/>
            <person name="Samejima M."/>
            <person name="Schmutz J."/>
            <person name="Slot J.C."/>
            <person name="St John F."/>
            <person name="Stenlid J."/>
            <person name="Sun H."/>
            <person name="Sun S."/>
            <person name="Syed K."/>
            <person name="Tsang A."/>
            <person name="Wiebenga A."/>
            <person name="Young D."/>
            <person name="Pisabarro A."/>
            <person name="Eastwood D.C."/>
            <person name="Martin F."/>
            <person name="Cullen D."/>
            <person name="Grigoriev I.V."/>
            <person name="Hibbett D.S."/>
        </authorList>
    </citation>
    <scope>NUCLEOTIDE SEQUENCE</scope>
    <source>
        <strain evidence="3">FP-58527</strain>
    </source>
</reference>
<sequence length="199" mass="21381">MSFAATCPNTRTSTKGPSASSFSRHFALSNGPSPMTRIVRMELACCVTLHLSAERASSWSSLLSHVGSLADSEGDGRVLGGSHTPYRAECVHGLRRPSGAGCAVHGDISTRMSILSSYKHCLEGATVPMARGSVEVVGQAELRDTPGWRTIRVVAREGRRVIPEECSIGRAGVENKQRGERVAGPRRCRELGVCIRIHE</sequence>
<gene>
    <name evidence="2" type="ORF">FOMPIDRAFT_1020814</name>
</gene>
<proteinExistence type="predicted"/>